<name>A0A2T1ELN4_9CYAN</name>
<dbReference type="InterPro" id="IPR006379">
    <property type="entry name" value="HAD-SF_hydro_IIB"/>
</dbReference>
<dbReference type="Gene3D" id="3.40.50.1000">
    <property type="entry name" value="HAD superfamily/HAD-like"/>
    <property type="match status" value="1"/>
</dbReference>
<dbReference type="AlphaFoldDB" id="A0A2T1ELN4"/>
<reference evidence="1 2" key="2">
    <citation type="submission" date="2018-03" db="EMBL/GenBank/DDBJ databases">
        <title>The ancient ancestry and fast evolution of plastids.</title>
        <authorList>
            <person name="Moore K.R."/>
            <person name="Magnabosco C."/>
            <person name="Momper L."/>
            <person name="Gold D.A."/>
            <person name="Bosak T."/>
            <person name="Fournier G.P."/>
        </authorList>
    </citation>
    <scope>NUCLEOTIDE SEQUENCE [LARGE SCALE GENOMIC DNA]</scope>
    <source>
        <strain evidence="1 2">ULC18</strain>
    </source>
</reference>
<evidence type="ECO:0000313" key="1">
    <source>
        <dbReference type="EMBL" id="PSB33621.1"/>
    </source>
</evidence>
<dbReference type="Proteomes" id="UP000239576">
    <property type="component" value="Unassembled WGS sequence"/>
</dbReference>
<dbReference type="EMBL" id="PVWK01000017">
    <property type="protein sequence ID" value="PSB33621.1"/>
    <property type="molecule type" value="Genomic_DNA"/>
</dbReference>
<dbReference type="GO" id="GO:0016791">
    <property type="term" value="F:phosphatase activity"/>
    <property type="evidence" value="ECO:0007669"/>
    <property type="project" value="TreeGrafter"/>
</dbReference>
<dbReference type="OrthoDB" id="9814970at2"/>
<dbReference type="SUPFAM" id="SSF56784">
    <property type="entry name" value="HAD-like"/>
    <property type="match status" value="1"/>
</dbReference>
<reference evidence="2" key="1">
    <citation type="submission" date="2018-02" db="EMBL/GenBank/DDBJ databases">
        <authorList>
            <person name="Moore K."/>
            <person name="Momper L."/>
        </authorList>
    </citation>
    <scope>NUCLEOTIDE SEQUENCE [LARGE SCALE GENOMIC DNA]</scope>
    <source>
        <strain evidence="2">ULC18</strain>
    </source>
</reference>
<dbReference type="InterPro" id="IPR036412">
    <property type="entry name" value="HAD-like_sf"/>
</dbReference>
<protein>
    <submittedName>
        <fullName evidence="1">HAD family hydrolase</fullName>
    </submittedName>
</protein>
<sequence length="264" mass="29187">MRFAPLAQAFSDVDLTSVRLVATDMDGTLTTEGKFTPALLQAFEQLTAAGIQVLLVTGRSAGWGSGLAHYLPIWGAIAENGGLFYAGEPRVETLLVPLVDTAQHRQRLAEMFQHLQTTFPNLRESDDNRFRVTDWTFDVQGLAIAELEQLERLCQSASWGFTYSTVQCHLKLRSQDKAAGLLDVLQQHFPDYTAAHIVTVGDSPNDESLFDAKRFPFSVGVANVLDYRDRLAHQPAYVTNAAAGEGFRELAQLLCRAGKREKLT</sequence>
<dbReference type="InterPro" id="IPR023214">
    <property type="entry name" value="HAD_sf"/>
</dbReference>
<dbReference type="PANTHER" id="PTHR10000:SF8">
    <property type="entry name" value="HAD SUPERFAMILY HYDROLASE-LIKE, TYPE 3"/>
    <property type="match status" value="1"/>
</dbReference>
<accession>A0A2T1ELN4</accession>
<proteinExistence type="predicted"/>
<dbReference type="RefSeq" id="WP_106254983.1">
    <property type="nucleotide sequence ID" value="NZ_CAWNSW010000080.1"/>
</dbReference>
<dbReference type="Gene3D" id="3.90.1070.10">
    <property type="match status" value="1"/>
</dbReference>
<dbReference type="PANTHER" id="PTHR10000">
    <property type="entry name" value="PHOSPHOSERINE PHOSPHATASE"/>
    <property type="match status" value="1"/>
</dbReference>
<organism evidence="1 2">
    <name type="scientific">Stenomitos frigidus ULC18</name>
    <dbReference type="NCBI Taxonomy" id="2107698"/>
    <lineage>
        <taxon>Bacteria</taxon>
        <taxon>Bacillati</taxon>
        <taxon>Cyanobacteriota</taxon>
        <taxon>Cyanophyceae</taxon>
        <taxon>Leptolyngbyales</taxon>
        <taxon>Leptolyngbyaceae</taxon>
        <taxon>Stenomitos</taxon>
    </lineage>
</organism>
<dbReference type="NCBIfam" id="TIGR01484">
    <property type="entry name" value="HAD-SF-IIB"/>
    <property type="match status" value="1"/>
</dbReference>
<dbReference type="GO" id="GO:0000287">
    <property type="term" value="F:magnesium ion binding"/>
    <property type="evidence" value="ECO:0007669"/>
    <property type="project" value="TreeGrafter"/>
</dbReference>
<keyword evidence="1" id="KW-0378">Hydrolase</keyword>
<comment type="caution">
    <text evidence="1">The sequence shown here is derived from an EMBL/GenBank/DDBJ whole genome shotgun (WGS) entry which is preliminary data.</text>
</comment>
<evidence type="ECO:0000313" key="2">
    <source>
        <dbReference type="Proteomes" id="UP000239576"/>
    </source>
</evidence>
<dbReference type="Pfam" id="PF08282">
    <property type="entry name" value="Hydrolase_3"/>
    <property type="match status" value="1"/>
</dbReference>
<dbReference type="GO" id="GO:0005829">
    <property type="term" value="C:cytosol"/>
    <property type="evidence" value="ECO:0007669"/>
    <property type="project" value="TreeGrafter"/>
</dbReference>
<gene>
    <name evidence="1" type="ORF">C7B82_03815</name>
</gene>
<keyword evidence="2" id="KW-1185">Reference proteome</keyword>